<dbReference type="Pfam" id="PF06056">
    <property type="entry name" value="Terminase_5"/>
    <property type="match status" value="1"/>
</dbReference>
<name>A0A7T2S7E8_DELAC</name>
<dbReference type="InterPro" id="IPR035421">
    <property type="entry name" value="Terminase_6C"/>
</dbReference>
<dbReference type="Proteomes" id="UP000594778">
    <property type="component" value="Chromosome"/>
</dbReference>
<accession>A0A7T2S7E8</accession>
<dbReference type="InterPro" id="IPR027417">
    <property type="entry name" value="P-loop_NTPase"/>
</dbReference>
<proteinExistence type="predicted"/>
<evidence type="ECO:0000313" key="6">
    <source>
        <dbReference type="Proteomes" id="UP000594778"/>
    </source>
</evidence>
<evidence type="ECO:0000259" key="4">
    <source>
        <dbReference type="Pfam" id="PF17289"/>
    </source>
</evidence>
<dbReference type="InterPro" id="IPR010332">
    <property type="entry name" value="ATPase_terminase-su_N"/>
</dbReference>
<protein>
    <submittedName>
        <fullName evidence="5">Terminase</fullName>
    </submittedName>
</protein>
<dbReference type="AlphaFoldDB" id="A0A7T2S7E8"/>
<dbReference type="Pfam" id="PF03237">
    <property type="entry name" value="Terminase_6N"/>
    <property type="match status" value="1"/>
</dbReference>
<gene>
    <name evidence="5" type="ORF">I6G66_09880</name>
</gene>
<feature type="domain" description="Terminase large subunit gp17-like C-terminal" evidence="4">
    <location>
        <begin position="450"/>
        <end position="608"/>
    </location>
</feature>
<dbReference type="Gene3D" id="3.40.50.300">
    <property type="entry name" value="P-loop containing nucleotide triphosphate hydrolases"/>
    <property type="match status" value="1"/>
</dbReference>
<feature type="domain" description="Terminase ATPase subunit N-terminal" evidence="3">
    <location>
        <begin position="53"/>
        <end position="108"/>
    </location>
</feature>
<keyword evidence="1" id="KW-1188">Viral release from host cell</keyword>
<feature type="region of interest" description="Disordered" evidence="2">
    <location>
        <begin position="142"/>
        <end position="169"/>
    </location>
</feature>
<sequence length="629" mass="71580">MRAREGMQTLDGMTSAVRRKRPANPFPIQPDATPAGEVQLLHDLTADGEAGLRRQARALYWMQWRITHIAEHLGIPRTTLHDWKKADGWDAAKPVERVEGSLEMRMCTLIHKEGKGNGDYKEMDALGRAMERLARVHKYERTGRESDLNPTIERRNAGPKKQPERNHFTSEDVDKITQAFLDSLFNYQKTWWEQIQQRTRAILKSRQIGATWYFAREALIDALKTGRNQIFLSASRAQAHVFRQYIIAFAKEHCDIDLKGDPIVLSNGATLYFLGTSARTAQSYHGNLYFDEFFWVNNFTELWKVASGMAIHKHWRKTLFSTPSSLQHQAYALWSAERINKKRAKKDRIELDLSHSHLAGGFTGEDKIWRQIVTVLDAQRGGCNLFDLDELRFEYSDEEWDNLLMCGFVDDTFAVFPLSTLMRCHADSWDAWSDFKPFTLRPYGSKPVWIGYDPSHTGDSAGLVVLAAPDRPGGKFRVLERIQFKEPDFEDQAEVIRKMTEKYNVAHICIDTTGLGQGVYQIVKKFFPGVKSLQYSVEVKTRLVMKAQSLMRAGRFEFDSGDVDLQRSFMAIKRELTGSGKSVTYAAGRGGETSHADLAWACMNAMDNEPLEAVAVGGVPSRTTLEIYG</sequence>
<reference evidence="5 6" key="1">
    <citation type="submission" date="2020-12" db="EMBL/GenBank/DDBJ databases">
        <title>FDA dAtabase for Regulatory Grade micrObial Sequences (FDA-ARGOS): Supporting development and validation of Infectious Disease Dx tests.</title>
        <authorList>
            <person name="Sproer C."/>
            <person name="Gronow S."/>
            <person name="Severitt S."/>
            <person name="Schroder I."/>
            <person name="Tallon L."/>
            <person name="Sadzewicz L."/>
            <person name="Zhao X."/>
            <person name="Boylan J."/>
            <person name="Ott S."/>
            <person name="Bowen H."/>
            <person name="Vavikolanu K."/>
            <person name="Mehta A."/>
            <person name="Aluvathingal J."/>
            <person name="Nadendla S."/>
            <person name="Lowell S."/>
            <person name="Myers T."/>
            <person name="Yan Y."/>
            <person name="Sichtig H."/>
        </authorList>
    </citation>
    <scope>NUCLEOTIDE SEQUENCE [LARGE SCALE GENOMIC DNA]</scope>
    <source>
        <strain evidence="5 6">FDAARGOS_909</strain>
    </source>
</reference>
<dbReference type="EMBL" id="CP065668">
    <property type="protein sequence ID" value="QPS10275.1"/>
    <property type="molecule type" value="Genomic_DNA"/>
</dbReference>
<organism evidence="5 6">
    <name type="scientific">Delftia acidovorans</name>
    <name type="common">Pseudomonas acidovorans</name>
    <name type="synonym">Comamonas acidovorans</name>
    <dbReference type="NCBI Taxonomy" id="80866"/>
    <lineage>
        <taxon>Bacteria</taxon>
        <taxon>Pseudomonadati</taxon>
        <taxon>Pseudomonadota</taxon>
        <taxon>Betaproteobacteria</taxon>
        <taxon>Burkholderiales</taxon>
        <taxon>Comamonadaceae</taxon>
        <taxon>Delftia</taxon>
    </lineage>
</organism>
<evidence type="ECO:0000256" key="2">
    <source>
        <dbReference type="SAM" id="MobiDB-lite"/>
    </source>
</evidence>
<dbReference type="Gene3D" id="3.30.420.240">
    <property type="match status" value="1"/>
</dbReference>
<evidence type="ECO:0000256" key="1">
    <source>
        <dbReference type="ARBA" id="ARBA00022612"/>
    </source>
</evidence>
<dbReference type="Pfam" id="PF17289">
    <property type="entry name" value="Terminase_6C"/>
    <property type="match status" value="1"/>
</dbReference>
<evidence type="ECO:0000259" key="3">
    <source>
        <dbReference type="Pfam" id="PF06056"/>
    </source>
</evidence>
<evidence type="ECO:0000313" key="5">
    <source>
        <dbReference type="EMBL" id="QPS10275.1"/>
    </source>
</evidence>